<dbReference type="EMBL" id="VNHS01000001">
    <property type="protein sequence ID" value="TYP78993.1"/>
    <property type="molecule type" value="Genomic_DNA"/>
</dbReference>
<sequence length="282" mass="31606">MKRIGFIDYFLDEWHAKHYPAWIEEATGGSMKVTCAYGKADSPKGRTNEAWCRDMGIELLPTIEAVIAESDYLIVLSPDHPEFHEELAWLPLQSGKPTYVDKTFAPDRQTALRMFDRAKKHGTPLYSSSALRFAAEYELAQGKAIDTLCSQGPGQFANYGVHQIEPIVALMGADAKRVMSIGTVLTPALLIEFAHSRQATLHHIQNSPFHLTAQFKDGDSVRMTAESDFFTSFIDNLAQFFRTGAATVQPEETLAVMALIEYGRMAMQTPYQWIELPSLHDE</sequence>
<gene>
    <name evidence="1" type="ORF">BCM02_101108</name>
</gene>
<dbReference type="RefSeq" id="WP_148927108.1">
    <property type="nucleotide sequence ID" value="NZ_VNHS01000001.1"/>
</dbReference>
<keyword evidence="2" id="KW-1185">Reference proteome</keyword>
<reference evidence="1 2" key="1">
    <citation type="submission" date="2019-07" db="EMBL/GenBank/DDBJ databases">
        <title>Genomic Encyclopedia of Type Strains, Phase III (KMG-III): the genomes of soil and plant-associated and newly described type strains.</title>
        <authorList>
            <person name="Whitman W."/>
        </authorList>
    </citation>
    <scope>NUCLEOTIDE SEQUENCE [LARGE SCALE GENOMIC DNA]</scope>
    <source>
        <strain evidence="1 2">BL24</strain>
    </source>
</reference>
<name>A0A5S5CJ01_9BACL</name>
<dbReference type="AlphaFoldDB" id="A0A5S5CJ01"/>
<dbReference type="Proteomes" id="UP000323257">
    <property type="component" value="Unassembled WGS sequence"/>
</dbReference>
<protein>
    <recommendedName>
        <fullName evidence="3">Dehydrogenase</fullName>
    </recommendedName>
</protein>
<accession>A0A5S5CJ01</accession>
<evidence type="ECO:0000313" key="2">
    <source>
        <dbReference type="Proteomes" id="UP000323257"/>
    </source>
</evidence>
<proteinExistence type="predicted"/>
<dbReference type="OrthoDB" id="2923860at2"/>
<dbReference type="SUPFAM" id="SSF51735">
    <property type="entry name" value="NAD(P)-binding Rossmann-fold domains"/>
    <property type="match status" value="1"/>
</dbReference>
<dbReference type="Gene3D" id="3.40.50.720">
    <property type="entry name" value="NAD(P)-binding Rossmann-like Domain"/>
    <property type="match status" value="1"/>
</dbReference>
<organism evidence="1 2">
    <name type="scientific">Paenibacillus methanolicus</name>
    <dbReference type="NCBI Taxonomy" id="582686"/>
    <lineage>
        <taxon>Bacteria</taxon>
        <taxon>Bacillati</taxon>
        <taxon>Bacillota</taxon>
        <taxon>Bacilli</taxon>
        <taxon>Bacillales</taxon>
        <taxon>Paenibacillaceae</taxon>
        <taxon>Paenibacillus</taxon>
    </lineage>
</organism>
<evidence type="ECO:0000313" key="1">
    <source>
        <dbReference type="EMBL" id="TYP78993.1"/>
    </source>
</evidence>
<dbReference type="InterPro" id="IPR036291">
    <property type="entry name" value="NAD(P)-bd_dom_sf"/>
</dbReference>
<evidence type="ECO:0008006" key="3">
    <source>
        <dbReference type="Google" id="ProtNLM"/>
    </source>
</evidence>
<comment type="caution">
    <text evidence="1">The sequence shown here is derived from an EMBL/GenBank/DDBJ whole genome shotgun (WGS) entry which is preliminary data.</text>
</comment>